<dbReference type="AlphaFoldDB" id="S8DUH6"/>
<proteinExistence type="predicted"/>
<organism evidence="1 2">
    <name type="scientific">Genlisea aurea</name>
    <dbReference type="NCBI Taxonomy" id="192259"/>
    <lineage>
        <taxon>Eukaryota</taxon>
        <taxon>Viridiplantae</taxon>
        <taxon>Streptophyta</taxon>
        <taxon>Embryophyta</taxon>
        <taxon>Tracheophyta</taxon>
        <taxon>Spermatophyta</taxon>
        <taxon>Magnoliopsida</taxon>
        <taxon>eudicotyledons</taxon>
        <taxon>Gunneridae</taxon>
        <taxon>Pentapetalae</taxon>
        <taxon>asterids</taxon>
        <taxon>lamiids</taxon>
        <taxon>Lamiales</taxon>
        <taxon>Lentibulariaceae</taxon>
        <taxon>Genlisea</taxon>
    </lineage>
</organism>
<sequence>MCWEYLALDKSTPLVSRHYEDASDVVLEMNYDLYSMELHNSRVHRVMNLVDQIFVLIENPLA</sequence>
<evidence type="ECO:0000313" key="2">
    <source>
        <dbReference type="Proteomes" id="UP000015453"/>
    </source>
</evidence>
<dbReference type="Proteomes" id="UP000015453">
    <property type="component" value="Unassembled WGS sequence"/>
</dbReference>
<name>S8DUH6_9LAMI</name>
<comment type="caution">
    <text evidence="1">The sequence shown here is derived from an EMBL/GenBank/DDBJ whole genome shotgun (WGS) entry which is preliminary data.</text>
</comment>
<gene>
    <name evidence="1" type="ORF">M569_11227</name>
</gene>
<reference evidence="1 2" key="1">
    <citation type="journal article" date="2013" name="BMC Genomics">
        <title>The miniature genome of a carnivorous plant Genlisea aurea contains a low number of genes and short non-coding sequences.</title>
        <authorList>
            <person name="Leushkin E.V."/>
            <person name="Sutormin R.A."/>
            <person name="Nabieva E.R."/>
            <person name="Penin A.A."/>
            <person name="Kondrashov A.S."/>
            <person name="Logacheva M.D."/>
        </authorList>
    </citation>
    <scope>NUCLEOTIDE SEQUENCE [LARGE SCALE GENOMIC DNA]</scope>
</reference>
<protein>
    <submittedName>
        <fullName evidence="1">Uncharacterized protein</fullName>
    </submittedName>
</protein>
<dbReference type="EMBL" id="AUSU01005407">
    <property type="protein sequence ID" value="EPS63557.1"/>
    <property type="molecule type" value="Genomic_DNA"/>
</dbReference>
<evidence type="ECO:0000313" key="1">
    <source>
        <dbReference type="EMBL" id="EPS63557.1"/>
    </source>
</evidence>
<accession>S8DUH6</accession>
<keyword evidence="2" id="KW-1185">Reference proteome</keyword>